<feature type="region of interest" description="Disordered" evidence="1">
    <location>
        <begin position="273"/>
        <end position="312"/>
    </location>
</feature>
<evidence type="ECO:0000256" key="1">
    <source>
        <dbReference type="SAM" id="MobiDB-lite"/>
    </source>
</evidence>
<name>A0A8H7IN98_9AGAM</name>
<evidence type="ECO:0000313" key="2">
    <source>
        <dbReference type="EMBL" id="KAF8760052.1"/>
    </source>
</evidence>
<sequence>MTLSALALVWLPPNPSPPLFCPWSFTHFVTRGHNCVGHYPRLRFVRYTSLAMSPKNWELARGGHLRDTCTQRSAWPWLFPVVSACRTGEQNTSRQMASRSQSVVGVTPPGVVARTVAVAGAKTKGPATSLDGVETRVLQTPARYAGAELPPVDMAAELVPAGSKTVPQPPQPARSKATTLKRSTSLRLKGSVPLVPCCNRPNPQAYVSWITHPSLKGPQNPEMASLTKMVEITQADSPLRVGPPRCETEIVVFPHLVGVQKGGGWYYQQTPRKMTSVTGKRQSFGDSNNSTASKRSRTAPRLASPPLRTRSTSSMMPCILHASAPQQPLSILLDPAGALTNAPADKWRQDPISAARADMVAFNKEVRKGSATSFAKAVTRANRRQSNKELEARCGPMRDRSANGLLPDDEEDIAATQAFAQGTVPVLVVAKIHLFAYALVEGIYQTRATFMKWAEMIHEETWGLVLPNLPYVAATTSELEVLVNYLATLRGKSKDRLRPIIPNIHPFLHRIATPHDLQANIDVYNGLHPNGFHCTSTNPRQGHYESPDMGVSLDLFLPMARLQLYSSSRSISLWQFCLEEWKGGYWESKELSAGYMLDKYKAHLAGLKKLVRLRLSGL</sequence>
<proteinExistence type="predicted"/>
<gene>
    <name evidence="2" type="ORF">RHS01_02173</name>
</gene>
<protein>
    <submittedName>
        <fullName evidence="2">Uncharacterized protein</fullName>
    </submittedName>
</protein>
<evidence type="ECO:0000313" key="3">
    <source>
        <dbReference type="Proteomes" id="UP000614334"/>
    </source>
</evidence>
<dbReference type="AlphaFoldDB" id="A0A8H7IN98"/>
<accession>A0A8H7IN98</accession>
<organism evidence="2 3">
    <name type="scientific">Rhizoctonia solani</name>
    <dbReference type="NCBI Taxonomy" id="456999"/>
    <lineage>
        <taxon>Eukaryota</taxon>
        <taxon>Fungi</taxon>
        <taxon>Dikarya</taxon>
        <taxon>Basidiomycota</taxon>
        <taxon>Agaricomycotina</taxon>
        <taxon>Agaricomycetes</taxon>
        <taxon>Cantharellales</taxon>
        <taxon>Ceratobasidiaceae</taxon>
        <taxon>Rhizoctonia</taxon>
    </lineage>
</organism>
<dbReference type="EMBL" id="JACYCF010000002">
    <property type="protein sequence ID" value="KAF8760052.1"/>
    <property type="molecule type" value="Genomic_DNA"/>
</dbReference>
<dbReference type="Proteomes" id="UP000614334">
    <property type="component" value="Unassembled WGS sequence"/>
</dbReference>
<feature type="region of interest" description="Disordered" evidence="1">
    <location>
        <begin position="162"/>
        <end position="181"/>
    </location>
</feature>
<comment type="caution">
    <text evidence="2">The sequence shown here is derived from an EMBL/GenBank/DDBJ whole genome shotgun (WGS) entry which is preliminary data.</text>
</comment>
<feature type="compositionally biased region" description="Polar residues" evidence="1">
    <location>
        <begin position="273"/>
        <end position="293"/>
    </location>
</feature>
<reference evidence="2" key="1">
    <citation type="submission" date="2020-09" db="EMBL/GenBank/DDBJ databases">
        <title>Comparative genome analyses of four rice-infecting Rhizoctonia solani isolates reveal extensive enrichment of homogalacturonan modification genes.</title>
        <authorList>
            <person name="Lee D.-Y."/>
            <person name="Jeon J."/>
            <person name="Kim K.-T."/>
            <person name="Cheong K."/>
            <person name="Song H."/>
            <person name="Choi G."/>
            <person name="Ko J."/>
            <person name="Opiyo S.O."/>
            <person name="Zuo S."/>
            <person name="Madhav S."/>
            <person name="Lee Y.-H."/>
            <person name="Wang G.-L."/>
        </authorList>
    </citation>
    <scope>NUCLEOTIDE SEQUENCE</scope>
    <source>
        <strain evidence="2">AG1-IA B2</strain>
    </source>
</reference>